<dbReference type="InterPro" id="IPR003870">
    <property type="entry name" value="DUF222"/>
</dbReference>
<dbReference type="AlphaFoldDB" id="A0A7G5FF20"/>
<name>A0A7G5FF20_9CORY</name>
<evidence type="ECO:0000313" key="2">
    <source>
        <dbReference type="EMBL" id="QMV85211.1"/>
    </source>
</evidence>
<dbReference type="EMBL" id="CP059833">
    <property type="protein sequence ID" value="QMV85211.1"/>
    <property type="molecule type" value="Genomic_DNA"/>
</dbReference>
<sequence>MQNATQMSTLLGQARHSLAQAQALLCDQSARFDDLTEMLLELRQITRLAELTTVGMIRLLREEETLKPGNRNSFNNFMHAGRFSRRELKDAVKLSEELFDTPAGLDNSDPITARMPETAQGFAQASFGMASAIEISKVLDQVPEHTPDESVAQVERMLAQLAETLAPDDLRKAGIKVLQGLNAEHPPSDADRQRRRNIKVSPQKADLMSTLSGDITPELKSLLDRLFADYAGPGDLLPEGEKEADSRTAGQRRHDALVAALKTALHRKGGMPPTRGCSTVVATMTLEQLHRAAGIVPTDVGTLLPIPDLIRLGADSNAFLAILDDGTGNLIELGRTKRAADVYAYLGLVASQGGDMTPGSDLPAALCEIHHWWAWSRGGRSTAANMGLLGHRTHRNTDDQQNNPGKYWTICSETGHLLFIPPDSVDPQRRPRANFNPATWFNPGSMIRYGLFQPDKDPPFSGFACPGCGRSSA</sequence>
<keyword evidence="3" id="KW-1185">Reference proteome</keyword>
<proteinExistence type="predicted"/>
<evidence type="ECO:0000259" key="1">
    <source>
        <dbReference type="Pfam" id="PF02720"/>
    </source>
</evidence>
<dbReference type="Proteomes" id="UP000515570">
    <property type="component" value="Chromosome"/>
</dbReference>
<evidence type="ECO:0000313" key="3">
    <source>
        <dbReference type="Proteomes" id="UP000515570"/>
    </source>
</evidence>
<feature type="domain" description="DUF222" evidence="1">
    <location>
        <begin position="111"/>
        <end position="340"/>
    </location>
</feature>
<dbReference type="RefSeq" id="WP_182386016.1">
    <property type="nucleotide sequence ID" value="NZ_CP059833.1"/>
</dbReference>
<protein>
    <submittedName>
        <fullName evidence="2">DUF222 domain-containing protein</fullName>
    </submittedName>
</protein>
<gene>
    <name evidence="2" type="ORF">HW450_00090</name>
</gene>
<dbReference type="Pfam" id="PF02720">
    <property type="entry name" value="DUF222"/>
    <property type="match status" value="1"/>
</dbReference>
<reference evidence="2 3" key="1">
    <citation type="submission" date="2020-07" db="EMBL/GenBank/DDBJ databases">
        <title>non toxigenic Corynebacterium sp. nov from a clinical source.</title>
        <authorList>
            <person name="Bernier A.-M."/>
            <person name="Bernard K."/>
        </authorList>
    </citation>
    <scope>NUCLEOTIDE SEQUENCE [LARGE SCALE GENOMIC DNA]</scope>
    <source>
        <strain evidence="3">NML 93-0612</strain>
    </source>
</reference>
<accession>A0A7G5FF20</accession>
<organism evidence="2 3">
    <name type="scientific">Corynebacterium hindlerae</name>
    <dbReference type="NCBI Taxonomy" id="699041"/>
    <lineage>
        <taxon>Bacteria</taxon>
        <taxon>Bacillati</taxon>
        <taxon>Actinomycetota</taxon>
        <taxon>Actinomycetes</taxon>
        <taxon>Mycobacteriales</taxon>
        <taxon>Corynebacteriaceae</taxon>
        <taxon>Corynebacterium</taxon>
    </lineage>
</organism>